<dbReference type="RefSeq" id="WP_146812293.1">
    <property type="nucleotide sequence ID" value="NZ_BJXX01000210.1"/>
</dbReference>
<evidence type="ECO:0000313" key="4">
    <source>
        <dbReference type="EMBL" id="GEN36659.1"/>
    </source>
</evidence>
<evidence type="ECO:0000256" key="1">
    <source>
        <dbReference type="ARBA" id="ARBA00005541"/>
    </source>
</evidence>
<reference evidence="4 5" key="1">
    <citation type="submission" date="2019-07" db="EMBL/GenBank/DDBJ databases">
        <title>Whole genome shotgun sequence of Aneurinibacillus danicus NBRC 102444.</title>
        <authorList>
            <person name="Hosoyama A."/>
            <person name="Uohara A."/>
            <person name="Ohji S."/>
            <person name="Ichikawa N."/>
        </authorList>
    </citation>
    <scope>NUCLEOTIDE SEQUENCE [LARGE SCALE GENOMIC DNA]</scope>
    <source>
        <strain evidence="4 5">NBRC 102444</strain>
    </source>
</reference>
<dbReference type="Proteomes" id="UP000321157">
    <property type="component" value="Unassembled WGS sequence"/>
</dbReference>
<keyword evidence="5" id="KW-1185">Reference proteome</keyword>
<dbReference type="EMBL" id="BJXX01000210">
    <property type="protein sequence ID" value="GEN36659.1"/>
    <property type="molecule type" value="Genomic_DNA"/>
</dbReference>
<dbReference type="AlphaFoldDB" id="A0A511VCV2"/>
<gene>
    <name evidence="4" type="primary">yaaN</name>
    <name evidence="4" type="ORF">ADA01nite_41190</name>
</gene>
<comment type="caution">
    <text evidence="4">The sequence shown here is derived from an EMBL/GenBank/DDBJ whole genome shotgun (WGS) entry which is preliminary data.</text>
</comment>
<dbReference type="Pfam" id="PF05816">
    <property type="entry name" value="TelA"/>
    <property type="match status" value="1"/>
</dbReference>
<name>A0A511VCV2_9BACL</name>
<organism evidence="4 5">
    <name type="scientific">Aneurinibacillus danicus</name>
    <dbReference type="NCBI Taxonomy" id="267746"/>
    <lineage>
        <taxon>Bacteria</taxon>
        <taxon>Bacillati</taxon>
        <taxon>Bacillota</taxon>
        <taxon>Bacilli</taxon>
        <taxon>Bacillales</taxon>
        <taxon>Paenibacillaceae</taxon>
        <taxon>Aneurinibacillus group</taxon>
        <taxon>Aneurinibacillus</taxon>
    </lineage>
</organism>
<evidence type="ECO:0000256" key="3">
    <source>
        <dbReference type="SAM" id="Coils"/>
    </source>
</evidence>
<keyword evidence="3" id="KW-0175">Coiled coil</keyword>
<comment type="similarity">
    <text evidence="1 2">Belongs to the TelA family.</text>
</comment>
<dbReference type="PANTHER" id="PTHR38432:SF1">
    <property type="entry name" value="TELA-LIKE PROTEIN SAOUHSC_01408"/>
    <property type="match status" value="1"/>
</dbReference>
<sequence length="373" mass="43398">MSRSKEYPFFIKAAERLEANEETKLPLSREQQMRVKELARLISPEHPHTLTQYGADIQGKLARLADGMLNQVRARQTEEQIGSILRTLLDRLGEIHPDEIFAAQRGFFARLFGFSSSKAKQKFLARCQKTNQEMERMADTLERLRHQMLRDTTMLDVLYTKNKDYFNELDMYIIAAREKLEELREHTLPSLRKKAEESGGDPLQMQEYMDMERFADRLEKKMQDLLISQAIALQTAPQIRLIQENYELLMEKIRASVLTTIPLWKSQVVILLTQLRQQQALAAQRQTMKATKALLKQNAETIHTGNRKMVHEQSHTAAELEAFKEMQEELRTILEETLHIQQEGSEKRRQIEHELSHIEQDMVGKLSKASNIG</sequence>
<evidence type="ECO:0000256" key="2">
    <source>
        <dbReference type="PIRNR" id="PIRNR026508"/>
    </source>
</evidence>
<dbReference type="PANTHER" id="PTHR38432">
    <property type="entry name" value="TELA-LIKE PROTEIN SAOUHSC_01408"/>
    <property type="match status" value="1"/>
</dbReference>
<dbReference type="PIRSF" id="PIRSF026508">
    <property type="entry name" value="TelA"/>
    <property type="match status" value="1"/>
</dbReference>
<proteinExistence type="inferred from homology"/>
<protein>
    <recommendedName>
        <fullName evidence="6">Toxic anion resistance protein</fullName>
    </recommendedName>
</protein>
<dbReference type="OrthoDB" id="9768858at2"/>
<evidence type="ECO:0000313" key="5">
    <source>
        <dbReference type="Proteomes" id="UP000321157"/>
    </source>
</evidence>
<accession>A0A511VCV2</accession>
<feature type="coiled-coil region" evidence="3">
    <location>
        <begin position="124"/>
        <end position="151"/>
    </location>
</feature>
<dbReference type="InterPro" id="IPR008863">
    <property type="entry name" value="Toxic_anion-R_TelA"/>
</dbReference>
<evidence type="ECO:0008006" key="6">
    <source>
        <dbReference type="Google" id="ProtNLM"/>
    </source>
</evidence>